<evidence type="ECO:0000256" key="1">
    <source>
        <dbReference type="ARBA" id="ARBA00004651"/>
    </source>
</evidence>
<name>A0A2M8EIJ1_UNCKA</name>
<evidence type="ECO:0000256" key="4">
    <source>
        <dbReference type="ARBA" id="ARBA00022475"/>
    </source>
</evidence>
<dbReference type="PIRSF" id="PIRSF003097">
    <property type="entry name" value="FtsX"/>
    <property type="match status" value="1"/>
</dbReference>
<comment type="subcellular location">
    <subcellularLocation>
        <location evidence="1">Cell membrane</location>
        <topology evidence="1">Multi-pass membrane protein</topology>
    </subcellularLocation>
</comment>
<keyword evidence="5 10" id="KW-0132">Cell division</keyword>
<evidence type="ECO:0000259" key="13">
    <source>
        <dbReference type="Pfam" id="PF18075"/>
    </source>
</evidence>
<dbReference type="PANTHER" id="PTHR47755:SF1">
    <property type="entry name" value="CELL DIVISION PROTEIN FTSX"/>
    <property type="match status" value="1"/>
</dbReference>
<comment type="caution">
    <text evidence="14">The sequence shown here is derived from an EMBL/GenBank/DDBJ whole genome shotgun (WGS) entry which is preliminary data.</text>
</comment>
<dbReference type="AlphaFoldDB" id="A0A2M8EIJ1"/>
<reference evidence="15" key="1">
    <citation type="submission" date="2017-09" db="EMBL/GenBank/DDBJ databases">
        <title>Depth-based differentiation of microbial function through sediment-hosted aquifers and enrichment of novel symbionts in the deep terrestrial subsurface.</title>
        <authorList>
            <person name="Probst A.J."/>
            <person name="Ladd B."/>
            <person name="Jarett J.K."/>
            <person name="Geller-Mcgrath D.E."/>
            <person name="Sieber C.M.K."/>
            <person name="Emerson J.B."/>
            <person name="Anantharaman K."/>
            <person name="Thomas B.C."/>
            <person name="Malmstrom R."/>
            <person name="Stieglmeier M."/>
            <person name="Klingl A."/>
            <person name="Woyke T."/>
            <person name="Ryan C.M."/>
            <person name="Banfield J.F."/>
        </authorList>
    </citation>
    <scope>NUCLEOTIDE SEQUENCE [LARGE SCALE GENOMIC DNA]</scope>
</reference>
<sequence length="322" mass="35315">MPPISSTSLTKGWLSWSAAGLFGIKGEESMVLLKRAFRNAFLGILRHRGLSLATILVVGLTFGTTSGFALFAFTTEKIINYYESRALVTAFFKDEATEVQILTLRNELLARPGVVEVTYTSKEQAFSIYSEQFKDQPELLESIPTNILPASLDVRAESLDDLPKVAEFFKGNELVEEVAFYQDVVARFKSLVTAARYSLLALTTVFALISILIVLATVGLIIYSMEEEIEIMALLGASPTYIRLPFIIQGAVYGVLAALLTGGLLTLAIPIVLPYFRSFFANVPLPDPSPLFQLGLIGVEIIFGTILGSLGSYLAVNRYLKF</sequence>
<evidence type="ECO:0000256" key="3">
    <source>
        <dbReference type="ARBA" id="ARBA00021907"/>
    </source>
</evidence>
<dbReference type="InterPro" id="IPR040690">
    <property type="entry name" value="FtsX_ECD"/>
</dbReference>
<dbReference type="GO" id="GO:0051301">
    <property type="term" value="P:cell division"/>
    <property type="evidence" value="ECO:0007669"/>
    <property type="project" value="UniProtKB-KW"/>
</dbReference>
<dbReference type="EMBL" id="PFSK01000032">
    <property type="protein sequence ID" value="PJC22543.1"/>
    <property type="molecule type" value="Genomic_DNA"/>
</dbReference>
<feature type="transmembrane region" description="Helical" evidence="11">
    <location>
        <begin position="50"/>
        <end position="73"/>
    </location>
</feature>
<evidence type="ECO:0000256" key="11">
    <source>
        <dbReference type="SAM" id="Phobius"/>
    </source>
</evidence>
<keyword evidence="7 11" id="KW-1133">Transmembrane helix</keyword>
<feature type="domain" description="FtsX extracellular" evidence="13">
    <location>
        <begin position="88"/>
        <end position="178"/>
    </location>
</feature>
<organism evidence="14 15">
    <name type="scientific">candidate division WWE3 bacterium CG_4_9_14_0_2_um_filter_48_10</name>
    <dbReference type="NCBI Taxonomy" id="1975078"/>
    <lineage>
        <taxon>Bacteria</taxon>
        <taxon>Katanobacteria</taxon>
    </lineage>
</organism>
<feature type="transmembrane region" description="Helical" evidence="11">
    <location>
        <begin position="255"/>
        <end position="276"/>
    </location>
</feature>
<evidence type="ECO:0000259" key="12">
    <source>
        <dbReference type="Pfam" id="PF02687"/>
    </source>
</evidence>
<dbReference type="InterPro" id="IPR004513">
    <property type="entry name" value="FtsX"/>
</dbReference>
<evidence type="ECO:0000256" key="9">
    <source>
        <dbReference type="ARBA" id="ARBA00023306"/>
    </source>
</evidence>
<dbReference type="Proteomes" id="UP000228781">
    <property type="component" value="Unassembled WGS sequence"/>
</dbReference>
<protein>
    <recommendedName>
        <fullName evidence="3 10">Cell division protein FtsX</fullName>
    </recommendedName>
</protein>
<dbReference type="Pfam" id="PF18075">
    <property type="entry name" value="FtsX_ECD"/>
    <property type="match status" value="1"/>
</dbReference>
<feature type="transmembrane region" description="Helical" evidence="11">
    <location>
        <begin position="197"/>
        <end position="223"/>
    </location>
</feature>
<evidence type="ECO:0000256" key="8">
    <source>
        <dbReference type="ARBA" id="ARBA00023136"/>
    </source>
</evidence>
<evidence type="ECO:0000256" key="10">
    <source>
        <dbReference type="PIRNR" id="PIRNR003097"/>
    </source>
</evidence>
<keyword evidence="4 10" id="KW-1003">Cell membrane</keyword>
<dbReference type="InterPro" id="IPR003838">
    <property type="entry name" value="ABC3_permease_C"/>
</dbReference>
<evidence type="ECO:0000256" key="5">
    <source>
        <dbReference type="ARBA" id="ARBA00022618"/>
    </source>
</evidence>
<keyword evidence="8 10" id="KW-0472">Membrane</keyword>
<evidence type="ECO:0000313" key="15">
    <source>
        <dbReference type="Proteomes" id="UP000228781"/>
    </source>
</evidence>
<dbReference type="GO" id="GO:0005886">
    <property type="term" value="C:plasma membrane"/>
    <property type="evidence" value="ECO:0007669"/>
    <property type="project" value="UniProtKB-SubCell"/>
</dbReference>
<evidence type="ECO:0000256" key="6">
    <source>
        <dbReference type="ARBA" id="ARBA00022692"/>
    </source>
</evidence>
<feature type="domain" description="ABC3 transporter permease C-terminal" evidence="12">
    <location>
        <begin position="202"/>
        <end position="321"/>
    </location>
</feature>
<accession>A0A2M8EIJ1</accession>
<dbReference type="Gene3D" id="3.30.70.3040">
    <property type="match status" value="1"/>
</dbReference>
<proteinExistence type="inferred from homology"/>
<comment type="similarity">
    <text evidence="2 10">Belongs to the ABC-4 integral membrane protein family. FtsX subfamily.</text>
</comment>
<gene>
    <name evidence="14" type="ORF">CO059_02215</name>
</gene>
<evidence type="ECO:0000256" key="7">
    <source>
        <dbReference type="ARBA" id="ARBA00022989"/>
    </source>
</evidence>
<evidence type="ECO:0000256" key="2">
    <source>
        <dbReference type="ARBA" id="ARBA00007379"/>
    </source>
</evidence>
<keyword evidence="9 10" id="KW-0131">Cell cycle</keyword>
<keyword evidence="6 11" id="KW-0812">Transmembrane</keyword>
<dbReference type="PANTHER" id="PTHR47755">
    <property type="entry name" value="CELL DIVISION PROTEIN FTSX"/>
    <property type="match status" value="1"/>
</dbReference>
<feature type="transmembrane region" description="Helical" evidence="11">
    <location>
        <begin position="229"/>
        <end position="248"/>
    </location>
</feature>
<evidence type="ECO:0000313" key="14">
    <source>
        <dbReference type="EMBL" id="PJC22543.1"/>
    </source>
</evidence>
<feature type="transmembrane region" description="Helical" evidence="11">
    <location>
        <begin position="296"/>
        <end position="316"/>
    </location>
</feature>
<dbReference type="Pfam" id="PF02687">
    <property type="entry name" value="FtsX"/>
    <property type="match status" value="1"/>
</dbReference>